<dbReference type="EMBL" id="HG719032">
    <property type="protein sequence ID" value="CDJ56638.1"/>
    <property type="molecule type" value="Genomic_DNA"/>
</dbReference>
<reference evidence="1" key="1">
    <citation type="submission" date="2013-10" db="EMBL/GenBank/DDBJ databases">
        <title>Genomic analysis of the causative agents of coccidiosis in chickens.</title>
        <authorList>
            <person name="Reid A.J."/>
            <person name="Blake D."/>
            <person name="Billington K."/>
            <person name="Browne H."/>
            <person name="Dunn M."/>
            <person name="Hung S."/>
            <person name="Kawahara F."/>
            <person name="Miranda-Saavedra D."/>
            <person name="Mourier T."/>
            <person name="Nagra H."/>
            <person name="Otto T.D."/>
            <person name="Rawlings N."/>
            <person name="Sanchez A."/>
            <person name="Sanders M."/>
            <person name="Subramaniam C."/>
            <person name="Tay Y."/>
            <person name="Dear P."/>
            <person name="Doerig C."/>
            <person name="Gruber A."/>
            <person name="Parkinson J."/>
            <person name="Shirley M."/>
            <person name="Wan K.L."/>
            <person name="Berriman M."/>
            <person name="Tomley F."/>
            <person name="Pain A."/>
        </authorList>
    </citation>
    <scope>NUCLEOTIDE SEQUENCE [LARGE SCALE GENOMIC DNA]</scope>
    <source>
        <strain evidence="1">Weybridge</strain>
    </source>
</reference>
<dbReference type="Proteomes" id="UP000030763">
    <property type="component" value="Unassembled WGS sequence"/>
</dbReference>
<name>U6M0N0_EIMMA</name>
<dbReference type="GeneID" id="25334368"/>
<evidence type="ECO:0000313" key="2">
    <source>
        <dbReference type="Proteomes" id="UP000030763"/>
    </source>
</evidence>
<proteinExistence type="predicted"/>
<organism evidence="1 2">
    <name type="scientific">Eimeria maxima</name>
    <name type="common">Coccidian parasite</name>
    <dbReference type="NCBI Taxonomy" id="5804"/>
    <lineage>
        <taxon>Eukaryota</taxon>
        <taxon>Sar</taxon>
        <taxon>Alveolata</taxon>
        <taxon>Apicomplexa</taxon>
        <taxon>Conoidasida</taxon>
        <taxon>Coccidia</taxon>
        <taxon>Eucoccidiorida</taxon>
        <taxon>Eimeriorina</taxon>
        <taxon>Eimeriidae</taxon>
        <taxon>Eimeria</taxon>
    </lineage>
</organism>
<keyword evidence="2" id="KW-1185">Reference proteome</keyword>
<dbReference type="Gene3D" id="3.30.60.30">
    <property type="match status" value="1"/>
</dbReference>
<evidence type="ECO:0000313" key="1">
    <source>
        <dbReference type="EMBL" id="CDJ56638.1"/>
    </source>
</evidence>
<protein>
    <submittedName>
        <fullName evidence="1">Uncharacterized protein</fullName>
    </submittedName>
</protein>
<dbReference type="RefSeq" id="XP_013333289.1">
    <property type="nucleotide sequence ID" value="XM_013477835.1"/>
</dbReference>
<dbReference type="SUPFAM" id="SSF100895">
    <property type="entry name" value="Kazal-type serine protease inhibitors"/>
    <property type="match status" value="1"/>
</dbReference>
<dbReference type="VEuPathDB" id="ToxoDB:EMWEY_00003820"/>
<reference evidence="1" key="2">
    <citation type="submission" date="2013-10" db="EMBL/GenBank/DDBJ databases">
        <authorList>
            <person name="Aslett M."/>
        </authorList>
    </citation>
    <scope>NUCLEOTIDE SEQUENCE [LARGE SCALE GENOMIC DNA]</scope>
    <source>
        <strain evidence="1">Weybridge</strain>
    </source>
</reference>
<sequence length="170" mass="18499">MAGVVTPPAVFVRSCIVQYVIPRIQHTTVLATYGAMVKDTHTTVFAGILQVTLILPAHNSELYRPVCDTENITHSNICKLRCQGFSQQSYNVPVVVQLLLMKVLVGLQTVVLAFASLSLPATLRAILTPADALLIAPVPSLHMMAPAQALLAIAHLQRTIQMPLVEGRRR</sequence>
<dbReference type="AlphaFoldDB" id="U6M0N0"/>
<accession>U6M0N0</accession>
<dbReference type="CDD" id="cd00104">
    <property type="entry name" value="KAZAL_FS"/>
    <property type="match status" value="1"/>
</dbReference>
<gene>
    <name evidence="1" type="ORF">EMWEY_00003820</name>
</gene>
<dbReference type="InterPro" id="IPR036058">
    <property type="entry name" value="Kazal_dom_sf"/>
</dbReference>